<comment type="subcellular location">
    <subcellularLocation>
        <location evidence="2">Cytoplasm</location>
    </subcellularLocation>
    <subcellularLocation>
        <location evidence="1">Nucleus</location>
    </subcellularLocation>
</comment>
<feature type="region of interest" description="Disordered" evidence="8">
    <location>
        <begin position="242"/>
        <end position="265"/>
    </location>
</feature>
<evidence type="ECO:0000313" key="10">
    <source>
        <dbReference type="EMBL" id="JAQ14889.1"/>
    </source>
</evidence>
<evidence type="ECO:0000256" key="8">
    <source>
        <dbReference type="SAM" id="MobiDB-lite"/>
    </source>
</evidence>
<dbReference type="GO" id="GO:0006611">
    <property type="term" value="P:protein export from nucleus"/>
    <property type="evidence" value="ECO:0007669"/>
    <property type="project" value="TreeGrafter"/>
</dbReference>
<evidence type="ECO:0000256" key="7">
    <source>
        <dbReference type="ARBA" id="ARBA00023242"/>
    </source>
</evidence>
<evidence type="ECO:0000256" key="4">
    <source>
        <dbReference type="ARBA" id="ARBA00022448"/>
    </source>
</evidence>
<sequence length="265" mass="28646">MNDNHTVRGLRVFKQLCSFIQLILQRCITESNLQAIHAGQFTDGAYNLMLKPLALSFKCLERALNSDFVPLGAMWFYQDLTYDETLLGLLRLVNVFPKSLLCTYTRVPLAITTLLQAIVDDEAYRPLVSLSSVEMETLLSFVLSIAQDDSVKTETLAGAVAFLAFIASFVKDVKDLSLGSQNSTTSRDLSGQTPPPSMVGLSPSMLPLDNGGGKSVSPAQMPINYSAPGTGRVSGTPGRFNTSSFDDNGSTTNLYGQGITANNRA</sequence>
<proteinExistence type="inferred from homology"/>
<accession>A0A0A9YZY3</accession>
<dbReference type="PANTHER" id="PTHR12596:SF2">
    <property type="entry name" value="EXPORTIN-7 ISOFORM X1"/>
    <property type="match status" value="1"/>
</dbReference>
<dbReference type="GO" id="GO:0005049">
    <property type="term" value="F:nuclear export signal receptor activity"/>
    <property type="evidence" value="ECO:0007669"/>
    <property type="project" value="InterPro"/>
</dbReference>
<protein>
    <submittedName>
        <fullName evidence="9">Uncharacterized protein</fullName>
    </submittedName>
</protein>
<evidence type="ECO:0000256" key="3">
    <source>
        <dbReference type="ARBA" id="ARBA00009466"/>
    </source>
</evidence>
<feature type="region of interest" description="Disordered" evidence="8">
    <location>
        <begin position="180"/>
        <end position="221"/>
    </location>
</feature>
<dbReference type="PANTHER" id="PTHR12596">
    <property type="entry name" value="EXPORTIN 4,7-RELATED"/>
    <property type="match status" value="1"/>
</dbReference>
<dbReference type="InterPro" id="IPR044189">
    <property type="entry name" value="XPO4/7-like"/>
</dbReference>
<comment type="similarity">
    <text evidence="3">Belongs to the exportin family.</text>
</comment>
<evidence type="ECO:0000313" key="9">
    <source>
        <dbReference type="EMBL" id="JAG36638.1"/>
    </source>
</evidence>
<name>A0A0A9YZY3_LYGHE</name>
<reference evidence="9" key="1">
    <citation type="journal article" date="2014" name="PLoS ONE">
        <title>Transcriptome-Based Identification of ABC Transporters in the Western Tarnished Plant Bug Lygus hesperus.</title>
        <authorList>
            <person name="Hull J.J."/>
            <person name="Chaney K."/>
            <person name="Geib S.M."/>
            <person name="Fabrick J.A."/>
            <person name="Brent C.S."/>
            <person name="Walsh D."/>
            <person name="Lavine L.C."/>
        </authorList>
    </citation>
    <scope>NUCLEOTIDE SEQUENCE</scope>
</reference>
<keyword evidence="4" id="KW-0813">Transport</keyword>
<dbReference type="AlphaFoldDB" id="A0A0A9YZY3"/>
<gene>
    <name evidence="9" type="ORF">CM83_20769</name>
    <name evidence="10" type="ORF">g.4382</name>
</gene>
<feature type="compositionally biased region" description="Polar residues" evidence="8">
    <location>
        <begin position="180"/>
        <end position="192"/>
    </location>
</feature>
<evidence type="ECO:0000256" key="5">
    <source>
        <dbReference type="ARBA" id="ARBA00022490"/>
    </source>
</evidence>
<evidence type="ECO:0000256" key="2">
    <source>
        <dbReference type="ARBA" id="ARBA00004496"/>
    </source>
</evidence>
<dbReference type="EMBL" id="GDHC01003740">
    <property type="protein sequence ID" value="JAQ14889.1"/>
    <property type="molecule type" value="Transcribed_RNA"/>
</dbReference>
<dbReference type="GO" id="GO:0005643">
    <property type="term" value="C:nuclear pore"/>
    <property type="evidence" value="ECO:0007669"/>
    <property type="project" value="TreeGrafter"/>
</dbReference>
<dbReference type="GO" id="GO:0005737">
    <property type="term" value="C:cytoplasm"/>
    <property type="evidence" value="ECO:0007669"/>
    <property type="project" value="UniProtKB-SubCell"/>
</dbReference>
<evidence type="ECO:0000256" key="1">
    <source>
        <dbReference type="ARBA" id="ARBA00004123"/>
    </source>
</evidence>
<reference evidence="10" key="3">
    <citation type="journal article" date="2016" name="Gigascience">
        <title>De novo construction of an expanded transcriptome assembly for the western tarnished plant bug, Lygus hesperus.</title>
        <authorList>
            <person name="Tassone E.E."/>
            <person name="Geib S.M."/>
            <person name="Hall B."/>
            <person name="Fabrick J.A."/>
            <person name="Brent C.S."/>
            <person name="Hull J.J."/>
        </authorList>
    </citation>
    <scope>NUCLEOTIDE SEQUENCE</scope>
</reference>
<organism evidence="9">
    <name type="scientific">Lygus hesperus</name>
    <name type="common">Western plant bug</name>
    <dbReference type="NCBI Taxonomy" id="30085"/>
    <lineage>
        <taxon>Eukaryota</taxon>
        <taxon>Metazoa</taxon>
        <taxon>Ecdysozoa</taxon>
        <taxon>Arthropoda</taxon>
        <taxon>Hexapoda</taxon>
        <taxon>Insecta</taxon>
        <taxon>Pterygota</taxon>
        <taxon>Neoptera</taxon>
        <taxon>Paraneoptera</taxon>
        <taxon>Hemiptera</taxon>
        <taxon>Heteroptera</taxon>
        <taxon>Panheteroptera</taxon>
        <taxon>Cimicomorpha</taxon>
        <taxon>Miridae</taxon>
        <taxon>Mirini</taxon>
        <taxon>Lygus</taxon>
    </lineage>
</organism>
<evidence type="ECO:0000256" key="6">
    <source>
        <dbReference type="ARBA" id="ARBA00022927"/>
    </source>
</evidence>
<dbReference type="EMBL" id="GBHO01006966">
    <property type="protein sequence ID" value="JAG36638.1"/>
    <property type="molecule type" value="Transcribed_RNA"/>
</dbReference>
<keyword evidence="6" id="KW-0653">Protein transport</keyword>
<keyword evidence="5" id="KW-0963">Cytoplasm</keyword>
<reference evidence="9" key="2">
    <citation type="submission" date="2014-07" db="EMBL/GenBank/DDBJ databases">
        <authorList>
            <person name="Hull J."/>
        </authorList>
    </citation>
    <scope>NUCLEOTIDE SEQUENCE</scope>
</reference>
<keyword evidence="7" id="KW-0539">Nucleus</keyword>